<gene>
    <name evidence="2" type="ORF">AOG54_04940</name>
    <name evidence="1" type="ORF">SE19_02210</name>
</gene>
<keyword evidence="3" id="KW-1185">Reference proteome</keyword>
<dbReference type="RefSeq" id="WP_048102143.1">
    <property type="nucleotide sequence ID" value="NZ_JBBYJF010000006.1"/>
</dbReference>
<evidence type="ECO:0000313" key="4">
    <source>
        <dbReference type="Proteomes" id="UP000050515"/>
    </source>
</evidence>
<reference evidence="2 3" key="2">
    <citation type="submission" date="2015-09" db="EMBL/GenBank/DDBJ databases">
        <title>Heavy metals and arsenic resistance mechanisms in polyextremophilic archaea of the family Ferroplasmaceae.</title>
        <authorList>
            <person name="Bulaev A.G."/>
            <person name="Kanygina A.V."/>
        </authorList>
    </citation>
    <scope>NUCLEOTIDE SEQUENCE [LARGE SCALE GENOMIC DNA]</scope>
    <source>
        <strain evidence="2 3">VT</strain>
    </source>
</reference>
<evidence type="ECO:0000313" key="3">
    <source>
        <dbReference type="Proteomes" id="UP000050320"/>
    </source>
</evidence>
<sequence length="79" mass="9405">MSKTFNIDSFSDRKKFEIKLQIALLKNTLKIRENSNDPSKYDEYINERIEKLKELLGTTSRFTIKEDDKILYSIDNDKI</sequence>
<organism evidence="1 4">
    <name type="scientific">Acidiplasma aeolicum</name>
    <dbReference type="NCBI Taxonomy" id="507754"/>
    <lineage>
        <taxon>Archaea</taxon>
        <taxon>Methanobacteriati</taxon>
        <taxon>Thermoplasmatota</taxon>
        <taxon>Thermoplasmata</taxon>
        <taxon>Thermoplasmatales</taxon>
        <taxon>Ferroplasmaceae</taxon>
        <taxon>Acidiplasma</taxon>
    </lineage>
</organism>
<dbReference type="GeneID" id="84222148"/>
<dbReference type="Proteomes" id="UP000050320">
    <property type="component" value="Unassembled WGS sequence"/>
</dbReference>
<dbReference type="EMBL" id="LKBG01000241">
    <property type="protein sequence ID" value="KQB34435.1"/>
    <property type="molecule type" value="Genomic_DNA"/>
</dbReference>
<name>A0A0P9GZQ7_9ARCH</name>
<dbReference type="PATRIC" id="fig|507754.4.peg.1808"/>
<reference evidence="1 4" key="1">
    <citation type="submission" date="2015-09" db="EMBL/GenBank/DDBJ databases">
        <title>Draft genome sequence of Acidiplasma aeolicum DSM 18409.</title>
        <authorList>
            <person name="Hemp J."/>
        </authorList>
    </citation>
    <scope>NUCLEOTIDE SEQUENCE [LARGE SCALE GENOMIC DNA]</scope>
    <source>
        <strain evidence="1 4">V</strain>
    </source>
</reference>
<dbReference type="Proteomes" id="UP000050515">
    <property type="component" value="Unassembled WGS sequence"/>
</dbReference>
<comment type="caution">
    <text evidence="1">The sequence shown here is derived from an EMBL/GenBank/DDBJ whole genome shotgun (WGS) entry which is preliminary data.</text>
</comment>
<dbReference type="OrthoDB" id="57250at2157"/>
<dbReference type="AlphaFoldDB" id="A0A0P9GZQ7"/>
<evidence type="ECO:0000313" key="1">
    <source>
        <dbReference type="EMBL" id="KPV47171.1"/>
    </source>
</evidence>
<accession>A0A0P9GZQ7</accession>
<proteinExistence type="predicted"/>
<evidence type="ECO:0000313" key="2">
    <source>
        <dbReference type="EMBL" id="KQB34435.1"/>
    </source>
</evidence>
<protein>
    <submittedName>
        <fullName evidence="1">Uncharacterized protein</fullName>
    </submittedName>
</protein>
<dbReference type="EMBL" id="LJCQ01000121">
    <property type="protein sequence ID" value="KPV47171.1"/>
    <property type="molecule type" value="Genomic_DNA"/>
</dbReference>